<organism evidence="2 3">
    <name type="scientific">Hymenobacter gelipurpurascens</name>
    <dbReference type="NCBI Taxonomy" id="89968"/>
    <lineage>
        <taxon>Bacteria</taxon>
        <taxon>Pseudomonadati</taxon>
        <taxon>Bacteroidota</taxon>
        <taxon>Cytophagia</taxon>
        <taxon>Cytophagales</taxon>
        <taxon>Hymenobacteraceae</taxon>
        <taxon>Hymenobacter</taxon>
    </lineage>
</organism>
<dbReference type="Proteomes" id="UP000198131">
    <property type="component" value="Unassembled WGS sequence"/>
</dbReference>
<dbReference type="AlphaFoldDB" id="A0A212T6Z8"/>
<dbReference type="RefSeq" id="WP_141106404.1">
    <property type="nucleotide sequence ID" value="NZ_FYEW01000001.1"/>
</dbReference>
<gene>
    <name evidence="2" type="ORF">SAMN06265337_0505</name>
</gene>
<evidence type="ECO:0000256" key="1">
    <source>
        <dbReference type="SAM" id="SignalP"/>
    </source>
</evidence>
<protein>
    <submittedName>
        <fullName evidence="2">Uncharacterized protein</fullName>
    </submittedName>
</protein>
<feature type="signal peptide" evidence="1">
    <location>
        <begin position="1"/>
        <end position="36"/>
    </location>
</feature>
<keyword evidence="1" id="KW-0732">Signal</keyword>
<proteinExistence type="predicted"/>
<name>A0A212T6Z8_9BACT</name>
<reference evidence="3" key="1">
    <citation type="submission" date="2017-06" db="EMBL/GenBank/DDBJ databases">
        <authorList>
            <person name="Varghese N."/>
            <person name="Submissions S."/>
        </authorList>
    </citation>
    <scope>NUCLEOTIDE SEQUENCE [LARGE SCALE GENOMIC DNA]</scope>
    <source>
        <strain evidence="3">DSM 11116</strain>
    </source>
</reference>
<evidence type="ECO:0000313" key="3">
    <source>
        <dbReference type="Proteomes" id="UP000198131"/>
    </source>
</evidence>
<evidence type="ECO:0000313" key="2">
    <source>
        <dbReference type="EMBL" id="SNC61621.1"/>
    </source>
</evidence>
<dbReference type="EMBL" id="FYEW01000001">
    <property type="protein sequence ID" value="SNC61621.1"/>
    <property type="molecule type" value="Genomic_DNA"/>
</dbReference>
<feature type="chain" id="PRO_5012804143" evidence="1">
    <location>
        <begin position="37"/>
        <end position="258"/>
    </location>
</feature>
<dbReference type="OrthoDB" id="655382at2"/>
<sequence length="258" mass="29247">MKFHNLPLLMKRLFIISCLASGLCLPYASSAQSANAAAPVAEVAGSPLTKRYEAAVGNNSRLYNGPEYIFYNKLYKTVQGHQFFNTTENQKSEIIYDGFKFSDIPMLYDLHLEQVVITTPTSPVKLRLVNEKVSSFTTQGHTFVRITTDPAAKLPVSTGFYDLLVDNGFQLLVKREKEMKKKAEQDGVTLIFIEYSKFFVAKDSTYYPITSINSFANLFPEKKADIQKYSRSNKLKFNKKRRESSILKLAQYTASLPK</sequence>
<accession>A0A212T6Z8</accession>
<keyword evidence="3" id="KW-1185">Reference proteome</keyword>